<keyword evidence="4" id="KW-0406">Ion transport</keyword>
<sequence length="80" mass="8738">MSFEIEIISQNGIEFNGDVDSVTLPGKDGYITILKNHASLVTTLKSGNLIARSSKEKEKTIEITGGFSEIKNNKLIVLID</sequence>
<organism evidence="9">
    <name type="scientific">marine metagenome</name>
    <dbReference type="NCBI Taxonomy" id="408172"/>
    <lineage>
        <taxon>unclassified sequences</taxon>
        <taxon>metagenomes</taxon>
        <taxon>ecological metagenomes</taxon>
    </lineage>
</organism>
<dbReference type="PANTHER" id="PTHR13822">
    <property type="entry name" value="ATP SYNTHASE DELTA/EPSILON CHAIN"/>
    <property type="match status" value="1"/>
</dbReference>
<dbReference type="NCBIfam" id="TIGR01216">
    <property type="entry name" value="ATP_synt_epsi"/>
    <property type="match status" value="1"/>
</dbReference>
<dbReference type="AlphaFoldDB" id="A0A382SLT6"/>
<keyword evidence="7" id="KW-0066">ATP synthesis</keyword>
<name>A0A382SLT6_9ZZZZ</name>
<proteinExistence type="inferred from homology"/>
<keyword evidence="6" id="KW-0139">CF(1)</keyword>
<protein>
    <recommendedName>
        <fullName evidence="8">ATP synthase F1 complex delta/epsilon subunit N-terminal domain-containing protein</fullName>
    </recommendedName>
</protein>
<evidence type="ECO:0000256" key="6">
    <source>
        <dbReference type="ARBA" id="ARBA00023196"/>
    </source>
</evidence>
<dbReference type="GO" id="GO:0046933">
    <property type="term" value="F:proton-transporting ATP synthase activity, rotational mechanism"/>
    <property type="evidence" value="ECO:0007669"/>
    <property type="project" value="InterPro"/>
</dbReference>
<evidence type="ECO:0000256" key="7">
    <source>
        <dbReference type="ARBA" id="ARBA00023310"/>
    </source>
</evidence>
<dbReference type="InterPro" id="IPR001469">
    <property type="entry name" value="ATP_synth_F1_dsu/esu"/>
</dbReference>
<dbReference type="EMBL" id="UINC01130040">
    <property type="protein sequence ID" value="SVD10849.1"/>
    <property type="molecule type" value="Genomic_DNA"/>
</dbReference>
<evidence type="ECO:0000256" key="5">
    <source>
        <dbReference type="ARBA" id="ARBA00023136"/>
    </source>
</evidence>
<evidence type="ECO:0000256" key="2">
    <source>
        <dbReference type="ARBA" id="ARBA00005712"/>
    </source>
</evidence>
<reference evidence="9" key="1">
    <citation type="submission" date="2018-05" db="EMBL/GenBank/DDBJ databases">
        <authorList>
            <person name="Lanie J.A."/>
            <person name="Ng W.-L."/>
            <person name="Kazmierczak K.M."/>
            <person name="Andrzejewski T.M."/>
            <person name="Davidsen T.M."/>
            <person name="Wayne K.J."/>
            <person name="Tettelin H."/>
            <person name="Glass J.I."/>
            <person name="Rusch D."/>
            <person name="Podicherti R."/>
            <person name="Tsui H.-C.T."/>
            <person name="Winkler M.E."/>
        </authorList>
    </citation>
    <scope>NUCLEOTIDE SEQUENCE</scope>
</reference>
<gene>
    <name evidence="9" type="ORF">METZ01_LOCUS363703</name>
</gene>
<comment type="subcellular location">
    <subcellularLocation>
        <location evidence="1">Membrane</location>
        <topology evidence="1">Peripheral membrane protein</topology>
    </subcellularLocation>
</comment>
<evidence type="ECO:0000256" key="4">
    <source>
        <dbReference type="ARBA" id="ARBA00023065"/>
    </source>
</evidence>
<dbReference type="InterPro" id="IPR020546">
    <property type="entry name" value="ATP_synth_F1_dsu/esu_N"/>
</dbReference>
<keyword evidence="5" id="KW-0472">Membrane</keyword>
<keyword evidence="3" id="KW-0813">Transport</keyword>
<dbReference type="GO" id="GO:0045259">
    <property type="term" value="C:proton-transporting ATP synthase complex"/>
    <property type="evidence" value="ECO:0007669"/>
    <property type="project" value="UniProtKB-KW"/>
</dbReference>
<dbReference type="PANTHER" id="PTHR13822:SF10">
    <property type="entry name" value="ATP SYNTHASE EPSILON CHAIN, CHLOROPLASTIC"/>
    <property type="match status" value="1"/>
</dbReference>
<evidence type="ECO:0000259" key="8">
    <source>
        <dbReference type="Pfam" id="PF02823"/>
    </source>
</evidence>
<dbReference type="InterPro" id="IPR036771">
    <property type="entry name" value="ATPsynth_dsu/esu_N"/>
</dbReference>
<feature type="domain" description="ATP synthase F1 complex delta/epsilon subunit N-terminal" evidence="8">
    <location>
        <begin position="3"/>
        <end position="80"/>
    </location>
</feature>
<dbReference type="Gene3D" id="2.60.15.10">
    <property type="entry name" value="F0F1 ATP synthase delta/epsilon subunit, N-terminal"/>
    <property type="match status" value="1"/>
</dbReference>
<dbReference type="Pfam" id="PF02823">
    <property type="entry name" value="ATP-synt_DE_N"/>
    <property type="match status" value="1"/>
</dbReference>
<evidence type="ECO:0000256" key="1">
    <source>
        <dbReference type="ARBA" id="ARBA00004170"/>
    </source>
</evidence>
<comment type="similarity">
    <text evidence="2">Belongs to the ATPase epsilon chain family.</text>
</comment>
<dbReference type="CDD" id="cd12152">
    <property type="entry name" value="F1-ATPase_delta"/>
    <property type="match status" value="1"/>
</dbReference>
<evidence type="ECO:0000313" key="9">
    <source>
        <dbReference type="EMBL" id="SVD10849.1"/>
    </source>
</evidence>
<dbReference type="SUPFAM" id="SSF51344">
    <property type="entry name" value="Epsilon subunit of F1F0-ATP synthase N-terminal domain"/>
    <property type="match status" value="1"/>
</dbReference>
<evidence type="ECO:0000256" key="3">
    <source>
        <dbReference type="ARBA" id="ARBA00022448"/>
    </source>
</evidence>
<accession>A0A382SLT6</accession>